<keyword evidence="2" id="KW-0805">Transcription regulation</keyword>
<organism evidence="8">
    <name type="scientific">marine sediment metagenome</name>
    <dbReference type="NCBI Taxonomy" id="412755"/>
    <lineage>
        <taxon>unclassified sequences</taxon>
        <taxon>metagenomes</taxon>
        <taxon>ecological metagenomes</taxon>
    </lineage>
</organism>
<reference evidence="8" key="1">
    <citation type="journal article" date="2015" name="Nature">
        <title>Complex archaea that bridge the gap between prokaryotes and eukaryotes.</title>
        <authorList>
            <person name="Spang A."/>
            <person name="Saw J.H."/>
            <person name="Jorgensen S.L."/>
            <person name="Zaremba-Niedzwiedzka K."/>
            <person name="Martijn J."/>
            <person name="Lind A.E."/>
            <person name="van Eijk R."/>
            <person name="Schleper C."/>
            <person name="Guy L."/>
            <person name="Ettema T.J."/>
        </authorList>
    </citation>
    <scope>NUCLEOTIDE SEQUENCE</scope>
</reference>
<keyword evidence="4" id="KW-0238">DNA-binding</keyword>
<dbReference type="AlphaFoldDB" id="A0A0F9D1J0"/>
<proteinExistence type="inferred from homology"/>
<dbReference type="InterPro" id="IPR036388">
    <property type="entry name" value="WH-like_DNA-bd_sf"/>
</dbReference>
<dbReference type="Pfam" id="PF04542">
    <property type="entry name" value="Sigma70_r2"/>
    <property type="match status" value="1"/>
</dbReference>
<accession>A0A0F9D1J0</accession>
<dbReference type="InterPro" id="IPR013249">
    <property type="entry name" value="RNA_pol_sigma70_r4_t2"/>
</dbReference>
<dbReference type="SUPFAM" id="SSF88946">
    <property type="entry name" value="Sigma2 domain of RNA polymerase sigma factors"/>
    <property type="match status" value="1"/>
</dbReference>
<feature type="domain" description="RNA polymerase sigma-70 region 2" evidence="6">
    <location>
        <begin position="22"/>
        <end position="89"/>
    </location>
</feature>
<evidence type="ECO:0000259" key="7">
    <source>
        <dbReference type="Pfam" id="PF08281"/>
    </source>
</evidence>
<evidence type="ECO:0000256" key="4">
    <source>
        <dbReference type="ARBA" id="ARBA00023125"/>
    </source>
</evidence>
<keyword evidence="3" id="KW-0731">Sigma factor</keyword>
<dbReference type="GO" id="GO:0006352">
    <property type="term" value="P:DNA-templated transcription initiation"/>
    <property type="evidence" value="ECO:0007669"/>
    <property type="project" value="InterPro"/>
</dbReference>
<dbReference type="EMBL" id="LAZR01033603">
    <property type="protein sequence ID" value="KKL47616.1"/>
    <property type="molecule type" value="Genomic_DNA"/>
</dbReference>
<comment type="caution">
    <text evidence="8">The sequence shown here is derived from an EMBL/GenBank/DDBJ whole genome shotgun (WGS) entry which is preliminary data.</text>
</comment>
<dbReference type="SUPFAM" id="SSF88659">
    <property type="entry name" value="Sigma3 and sigma4 domains of RNA polymerase sigma factors"/>
    <property type="match status" value="1"/>
</dbReference>
<sequence length="174" mass="19893">MLSDEELIKTVLAGRRKVFAELVRRYERTVHATAAAVLGNYHTAQDAAQQAFLVAYQKLPTLRRQSAFGGWVMKIARREALRIARYEQRATSPELFEAPDADNPNGRIGEASQRLLTAIMKLPRHERIVVLLRYFDRQNVKEIAEITHRSVGTVTKQLSRAHEHLRRRLGGPEL</sequence>
<protein>
    <recommendedName>
        <fullName evidence="9">Sigma-70 family RNA polymerase sigma factor</fullName>
    </recommendedName>
</protein>
<dbReference type="InterPro" id="IPR013325">
    <property type="entry name" value="RNA_pol_sigma_r2"/>
</dbReference>
<dbReference type="InterPro" id="IPR039425">
    <property type="entry name" value="RNA_pol_sigma-70-like"/>
</dbReference>
<evidence type="ECO:0008006" key="9">
    <source>
        <dbReference type="Google" id="ProtNLM"/>
    </source>
</evidence>
<dbReference type="PANTHER" id="PTHR43133">
    <property type="entry name" value="RNA POLYMERASE ECF-TYPE SIGMA FACTO"/>
    <property type="match status" value="1"/>
</dbReference>
<dbReference type="GO" id="GO:0003677">
    <property type="term" value="F:DNA binding"/>
    <property type="evidence" value="ECO:0007669"/>
    <property type="project" value="UniProtKB-KW"/>
</dbReference>
<dbReference type="NCBIfam" id="TIGR02937">
    <property type="entry name" value="sigma70-ECF"/>
    <property type="match status" value="1"/>
</dbReference>
<evidence type="ECO:0000256" key="1">
    <source>
        <dbReference type="ARBA" id="ARBA00010641"/>
    </source>
</evidence>
<evidence type="ECO:0000313" key="8">
    <source>
        <dbReference type="EMBL" id="KKL47616.1"/>
    </source>
</evidence>
<keyword evidence="5" id="KW-0804">Transcription</keyword>
<evidence type="ECO:0000256" key="2">
    <source>
        <dbReference type="ARBA" id="ARBA00023015"/>
    </source>
</evidence>
<comment type="similarity">
    <text evidence="1">Belongs to the sigma-70 factor family. ECF subfamily.</text>
</comment>
<dbReference type="PANTHER" id="PTHR43133:SF8">
    <property type="entry name" value="RNA POLYMERASE SIGMA FACTOR HI_1459-RELATED"/>
    <property type="match status" value="1"/>
</dbReference>
<dbReference type="InterPro" id="IPR013324">
    <property type="entry name" value="RNA_pol_sigma_r3/r4-like"/>
</dbReference>
<name>A0A0F9D1J0_9ZZZZ</name>
<dbReference type="Gene3D" id="1.10.1740.10">
    <property type="match status" value="1"/>
</dbReference>
<dbReference type="InterPro" id="IPR007627">
    <property type="entry name" value="RNA_pol_sigma70_r2"/>
</dbReference>
<dbReference type="InterPro" id="IPR014284">
    <property type="entry name" value="RNA_pol_sigma-70_dom"/>
</dbReference>
<evidence type="ECO:0000256" key="5">
    <source>
        <dbReference type="ARBA" id="ARBA00023163"/>
    </source>
</evidence>
<evidence type="ECO:0000256" key="3">
    <source>
        <dbReference type="ARBA" id="ARBA00023082"/>
    </source>
</evidence>
<dbReference type="Gene3D" id="1.10.10.10">
    <property type="entry name" value="Winged helix-like DNA-binding domain superfamily/Winged helix DNA-binding domain"/>
    <property type="match status" value="1"/>
</dbReference>
<dbReference type="GO" id="GO:0016987">
    <property type="term" value="F:sigma factor activity"/>
    <property type="evidence" value="ECO:0007669"/>
    <property type="project" value="UniProtKB-KW"/>
</dbReference>
<feature type="domain" description="RNA polymerase sigma factor 70 region 4 type 2" evidence="7">
    <location>
        <begin position="113"/>
        <end position="165"/>
    </location>
</feature>
<gene>
    <name evidence="8" type="ORF">LCGC14_2333770</name>
</gene>
<dbReference type="Pfam" id="PF08281">
    <property type="entry name" value="Sigma70_r4_2"/>
    <property type="match status" value="1"/>
</dbReference>
<evidence type="ECO:0000259" key="6">
    <source>
        <dbReference type="Pfam" id="PF04542"/>
    </source>
</evidence>